<protein>
    <submittedName>
        <fullName evidence="1">Uncharacterized protein</fullName>
    </submittedName>
</protein>
<evidence type="ECO:0000313" key="1">
    <source>
        <dbReference type="EMBL" id="QHT32339.1"/>
    </source>
</evidence>
<reference evidence="1" key="1">
    <citation type="journal article" date="2020" name="Nature">
        <title>Giant virus diversity and host interactions through global metagenomics.</title>
        <authorList>
            <person name="Schulz F."/>
            <person name="Roux S."/>
            <person name="Paez-Espino D."/>
            <person name="Jungbluth S."/>
            <person name="Walsh D.A."/>
            <person name="Denef V.J."/>
            <person name="McMahon K.D."/>
            <person name="Konstantinidis K.T."/>
            <person name="Eloe-Fadrosh E.A."/>
            <person name="Kyrpides N.C."/>
            <person name="Woyke T."/>
        </authorList>
    </citation>
    <scope>NUCLEOTIDE SEQUENCE</scope>
    <source>
        <strain evidence="1">GVMAG-M-3300009159-65</strain>
    </source>
</reference>
<dbReference type="EMBL" id="MN738935">
    <property type="protein sequence ID" value="QHT32339.1"/>
    <property type="molecule type" value="Genomic_DNA"/>
</dbReference>
<organism evidence="1">
    <name type="scientific">viral metagenome</name>
    <dbReference type="NCBI Taxonomy" id="1070528"/>
    <lineage>
        <taxon>unclassified sequences</taxon>
        <taxon>metagenomes</taxon>
        <taxon>organismal metagenomes</taxon>
    </lineage>
</organism>
<dbReference type="AlphaFoldDB" id="A0A6C0EVL5"/>
<proteinExistence type="predicted"/>
<sequence>MLNTNIGYTEKVYNAIRFLFKYTKNVFKNRAFNNNTRKKFNNYIEPGLRLVDYGFRQIPRGLNRGAYTLGKIPYNIGRNMNPDSIESKFEYNTGFNNPKPEFGVEVSKENEPVIKPSNELYNIETYGILTDNTYDLWSLLKLDQTNAFKQLGIVKPSKFKGNEFRDYIFNYINKPCKFIVNFDITDYYSKFLWNFIYINFRQDVDYDLNTTIKVLQVDKIKQNRKNNNKPKYKLKQRSTKERQHITNYLFSEYNGKTKFHICKNKTNIIFYKPDILDILINLANQTGLFVNIDINDVLENYSCTWTNGQDDYIKSFIKILHGTTKSCDLKSETGKKYDNFNAYNNIIITDYDYMLQLLYNEFLSAIN</sequence>
<name>A0A6C0EVL5_9ZZZZ</name>
<accession>A0A6C0EVL5</accession>